<dbReference type="EMBL" id="AUZZ01009778">
    <property type="protein sequence ID" value="EQD32562.1"/>
    <property type="molecule type" value="Genomic_DNA"/>
</dbReference>
<evidence type="ECO:0000256" key="3">
    <source>
        <dbReference type="ARBA" id="ARBA00022679"/>
    </source>
</evidence>
<keyword evidence="5" id="KW-0804">Transcription</keyword>
<dbReference type="InterPro" id="IPR007120">
    <property type="entry name" value="DNA-dir_RNAP_su2_dom"/>
</dbReference>
<feature type="domain" description="DNA-directed RNA polymerase subunit 2 hybrid-binding" evidence="6">
    <location>
        <begin position="43"/>
        <end position="94"/>
    </location>
</feature>
<reference evidence="7" key="2">
    <citation type="journal article" date="2014" name="ISME J.">
        <title>Microbial stratification in low pH oxic and suboxic macroscopic growths along an acid mine drainage.</title>
        <authorList>
            <person name="Mendez-Garcia C."/>
            <person name="Mesa V."/>
            <person name="Sprenger R.R."/>
            <person name="Richter M."/>
            <person name="Diez M.S."/>
            <person name="Solano J."/>
            <person name="Bargiela R."/>
            <person name="Golyshina O.V."/>
            <person name="Manteca A."/>
            <person name="Ramos J.L."/>
            <person name="Gallego J.R."/>
            <person name="Llorente I."/>
            <person name="Martins Dos Santos V.A."/>
            <person name="Jensen O.N."/>
            <person name="Pelaez A.I."/>
            <person name="Sanchez J."/>
            <person name="Ferrer M."/>
        </authorList>
    </citation>
    <scope>NUCLEOTIDE SEQUENCE</scope>
</reference>
<dbReference type="InterPro" id="IPR015712">
    <property type="entry name" value="DNA-dir_RNA_pol_su2"/>
</dbReference>
<dbReference type="EC" id="2.7.7.6" evidence="1"/>
<dbReference type="GO" id="GO:0003899">
    <property type="term" value="F:DNA-directed RNA polymerase activity"/>
    <property type="evidence" value="ECO:0007669"/>
    <property type="project" value="UniProtKB-EC"/>
</dbReference>
<dbReference type="GO" id="GO:0003677">
    <property type="term" value="F:DNA binding"/>
    <property type="evidence" value="ECO:0007669"/>
    <property type="project" value="InterPro"/>
</dbReference>
<evidence type="ECO:0000256" key="1">
    <source>
        <dbReference type="ARBA" id="ARBA00012418"/>
    </source>
</evidence>
<dbReference type="GO" id="GO:0000428">
    <property type="term" value="C:DNA-directed RNA polymerase complex"/>
    <property type="evidence" value="ECO:0007669"/>
    <property type="project" value="UniProtKB-KW"/>
</dbReference>
<evidence type="ECO:0000313" key="7">
    <source>
        <dbReference type="EMBL" id="EQD32562.1"/>
    </source>
</evidence>
<feature type="non-terminal residue" evidence="7">
    <location>
        <position position="95"/>
    </location>
</feature>
<evidence type="ECO:0000256" key="2">
    <source>
        <dbReference type="ARBA" id="ARBA00022478"/>
    </source>
</evidence>
<dbReference type="GO" id="GO:0006351">
    <property type="term" value="P:DNA-templated transcription"/>
    <property type="evidence" value="ECO:0007669"/>
    <property type="project" value="InterPro"/>
</dbReference>
<dbReference type="SUPFAM" id="SSF64484">
    <property type="entry name" value="beta and beta-prime subunits of DNA dependent RNA-polymerase"/>
    <property type="match status" value="1"/>
</dbReference>
<sequence length="95" mass="10659">MGERTADARLSCLRCQEEFSVPLNLNKDQTHLEIDPNLMLGVCTGLIPYPEHNSTPRNTMGSGMAKQSLGVESVNYRRRPDTRGHLLHYPQAPLL</sequence>
<evidence type="ECO:0000259" key="6">
    <source>
        <dbReference type="Pfam" id="PF00562"/>
    </source>
</evidence>
<keyword evidence="2 7" id="KW-0240">DNA-directed RNA polymerase</keyword>
<evidence type="ECO:0000256" key="4">
    <source>
        <dbReference type="ARBA" id="ARBA00022695"/>
    </source>
</evidence>
<name>T0YKW2_9ZZZZ</name>
<reference evidence="7" key="1">
    <citation type="submission" date="2013-08" db="EMBL/GenBank/DDBJ databases">
        <authorList>
            <person name="Mendez C."/>
            <person name="Richter M."/>
            <person name="Ferrer M."/>
            <person name="Sanchez J."/>
        </authorList>
    </citation>
    <scope>NUCLEOTIDE SEQUENCE</scope>
</reference>
<dbReference type="PANTHER" id="PTHR20856">
    <property type="entry name" value="DNA-DIRECTED RNA POLYMERASE I SUBUNIT 2"/>
    <property type="match status" value="1"/>
</dbReference>
<dbReference type="Pfam" id="PF00562">
    <property type="entry name" value="RNA_pol_Rpb2_6"/>
    <property type="match status" value="1"/>
</dbReference>
<accession>T0YKW2</accession>
<dbReference type="InterPro" id="IPR037033">
    <property type="entry name" value="DNA-dir_RNAP_su2_hyb_sf"/>
</dbReference>
<dbReference type="AlphaFoldDB" id="T0YKW2"/>
<gene>
    <name evidence="7" type="ORF">B2A_13498</name>
</gene>
<dbReference type="GO" id="GO:0032549">
    <property type="term" value="F:ribonucleoside binding"/>
    <property type="evidence" value="ECO:0007669"/>
    <property type="project" value="InterPro"/>
</dbReference>
<evidence type="ECO:0000256" key="5">
    <source>
        <dbReference type="ARBA" id="ARBA00023163"/>
    </source>
</evidence>
<keyword evidence="3 7" id="KW-0808">Transferase</keyword>
<protein>
    <recommendedName>
        <fullName evidence="1">DNA-directed RNA polymerase</fullName>
        <ecNumber evidence="1">2.7.7.6</ecNumber>
    </recommendedName>
</protein>
<dbReference type="Gene3D" id="2.40.270.10">
    <property type="entry name" value="DNA-directed RNA polymerase, subunit 2, domain 6"/>
    <property type="match status" value="1"/>
</dbReference>
<comment type="caution">
    <text evidence="7">The sequence shown here is derived from an EMBL/GenBank/DDBJ whole genome shotgun (WGS) entry which is preliminary data.</text>
</comment>
<keyword evidence="4 7" id="KW-0548">Nucleotidyltransferase</keyword>
<organism evidence="7">
    <name type="scientific">mine drainage metagenome</name>
    <dbReference type="NCBI Taxonomy" id="410659"/>
    <lineage>
        <taxon>unclassified sequences</taxon>
        <taxon>metagenomes</taxon>
        <taxon>ecological metagenomes</taxon>
    </lineage>
</organism>
<proteinExistence type="predicted"/>